<evidence type="ECO:0000256" key="4">
    <source>
        <dbReference type="ARBA" id="ARBA00022574"/>
    </source>
</evidence>
<gene>
    <name evidence="9" type="ORF">H310_09322</name>
</gene>
<dbReference type="InterPro" id="IPR020472">
    <property type="entry name" value="WD40_PAC1"/>
</dbReference>
<keyword evidence="3" id="KW-0813">Transport</keyword>
<dbReference type="InterPro" id="IPR001680">
    <property type="entry name" value="WD40_rpt"/>
</dbReference>
<dbReference type="PANTHER" id="PTHR11024:SF3">
    <property type="entry name" value="NUCLEOPORIN SEH1"/>
    <property type="match status" value="1"/>
</dbReference>
<dbReference type="InterPro" id="IPR015943">
    <property type="entry name" value="WD40/YVTN_repeat-like_dom_sf"/>
</dbReference>
<protein>
    <submittedName>
        <fullName evidence="9">Uncharacterized protein</fullName>
    </submittedName>
</protein>
<dbReference type="PROSITE" id="PS00678">
    <property type="entry name" value="WD_REPEATS_1"/>
    <property type="match status" value="1"/>
</dbReference>
<comment type="subcellular location">
    <subcellularLocation>
        <location evidence="1">Nucleus envelope</location>
    </subcellularLocation>
</comment>
<dbReference type="PROSITE" id="PS50082">
    <property type="entry name" value="WD_REPEATS_2"/>
    <property type="match status" value="4"/>
</dbReference>
<dbReference type="PANTHER" id="PTHR11024">
    <property type="entry name" value="NUCLEAR PORE COMPLEX PROTEIN SEC13 / SEH1 FAMILY MEMBER"/>
    <property type="match status" value="1"/>
</dbReference>
<dbReference type="eggNOG" id="KOG2445">
    <property type="taxonomic scope" value="Eukaryota"/>
</dbReference>
<dbReference type="GO" id="GO:0035859">
    <property type="term" value="C:Seh1-associated complex"/>
    <property type="evidence" value="ECO:0007669"/>
    <property type="project" value="TreeGrafter"/>
</dbReference>
<name>A0A024TXF9_9STRA</name>
<dbReference type="GO" id="GO:0005198">
    <property type="term" value="F:structural molecule activity"/>
    <property type="evidence" value="ECO:0007669"/>
    <property type="project" value="InterPro"/>
</dbReference>
<dbReference type="RefSeq" id="XP_008873583.1">
    <property type="nucleotide sequence ID" value="XM_008875361.1"/>
</dbReference>
<sequence>MNEMKAFQSFSSQHGDFIHDMSFDFYGKRLATCSSDRKIKIWEIIDGQWQLQYEWTAHQASVWKVSWGHPEFGQIVASCSFDRTVIVWEESLSKPPSIAPPLAHGSTSLTQLHSEMGPSQSQPWTLQAQLTDSRESVHDVKFAPRHLGLRLATASADGYIRMYEAANPMNLSEWTLPENFLADPEGATCLSWNSSRFDIPMVLVGGNSKTAKVWGFTVEKQWHVIAELSGHADVIHDVAWAPNLGRSCHWLATASKDRTIRIWKLKVNPNRQEQSEIVQVTSKDHGAFEVWRVQWNVTGTMLASTGDDGTVRMWQKDYKHQWQCVNMISGDLA</sequence>
<evidence type="ECO:0000313" key="9">
    <source>
        <dbReference type="EMBL" id="ETV98022.1"/>
    </source>
</evidence>
<dbReference type="GO" id="GO:0015031">
    <property type="term" value="P:protein transport"/>
    <property type="evidence" value="ECO:0007669"/>
    <property type="project" value="UniProtKB-KW"/>
</dbReference>
<keyword evidence="7" id="KW-0539">Nucleus</keyword>
<dbReference type="GeneID" id="20086372"/>
<dbReference type="GO" id="GO:1904263">
    <property type="term" value="P:positive regulation of TORC1 signaling"/>
    <property type="evidence" value="ECO:0007669"/>
    <property type="project" value="TreeGrafter"/>
</dbReference>
<dbReference type="SUPFAM" id="SSF50978">
    <property type="entry name" value="WD40 repeat-like"/>
    <property type="match status" value="1"/>
</dbReference>
<reference evidence="9" key="1">
    <citation type="submission" date="2013-12" db="EMBL/GenBank/DDBJ databases">
        <title>The Genome Sequence of Aphanomyces invadans NJM9701.</title>
        <authorList>
            <consortium name="The Broad Institute Genomics Platform"/>
            <person name="Russ C."/>
            <person name="Tyler B."/>
            <person name="van West P."/>
            <person name="Dieguez-Uribeondo J."/>
            <person name="Young S.K."/>
            <person name="Zeng Q."/>
            <person name="Gargeya S."/>
            <person name="Fitzgerald M."/>
            <person name="Abouelleil A."/>
            <person name="Alvarado L."/>
            <person name="Chapman S.B."/>
            <person name="Gainer-Dewar J."/>
            <person name="Goldberg J."/>
            <person name="Griggs A."/>
            <person name="Gujja S."/>
            <person name="Hansen M."/>
            <person name="Howarth C."/>
            <person name="Imamovic A."/>
            <person name="Ireland A."/>
            <person name="Larimer J."/>
            <person name="McCowan C."/>
            <person name="Murphy C."/>
            <person name="Pearson M."/>
            <person name="Poon T.W."/>
            <person name="Priest M."/>
            <person name="Roberts A."/>
            <person name="Saif S."/>
            <person name="Shea T."/>
            <person name="Sykes S."/>
            <person name="Wortman J."/>
            <person name="Nusbaum C."/>
            <person name="Birren B."/>
        </authorList>
    </citation>
    <scope>NUCLEOTIDE SEQUENCE [LARGE SCALE GENOMIC DNA]</scope>
    <source>
        <strain evidence="9">NJM9701</strain>
    </source>
</reference>
<dbReference type="GO" id="GO:0031080">
    <property type="term" value="C:nuclear pore outer ring"/>
    <property type="evidence" value="ECO:0007669"/>
    <property type="project" value="TreeGrafter"/>
</dbReference>
<dbReference type="AlphaFoldDB" id="A0A024TXF9"/>
<evidence type="ECO:0000256" key="3">
    <source>
        <dbReference type="ARBA" id="ARBA00022448"/>
    </source>
</evidence>
<dbReference type="EMBL" id="KI913971">
    <property type="protein sequence ID" value="ETV98022.1"/>
    <property type="molecule type" value="Genomic_DNA"/>
</dbReference>
<comment type="similarity">
    <text evidence="2">Belongs to the WD repeat SEC13 family.</text>
</comment>
<dbReference type="InterPro" id="IPR037363">
    <property type="entry name" value="Sec13/Seh1_fam"/>
</dbReference>
<evidence type="ECO:0000256" key="5">
    <source>
        <dbReference type="ARBA" id="ARBA00022737"/>
    </source>
</evidence>
<dbReference type="VEuPathDB" id="FungiDB:H310_09322"/>
<keyword evidence="5" id="KW-0677">Repeat</keyword>
<dbReference type="STRING" id="157072.A0A024TXF9"/>
<dbReference type="PRINTS" id="PR00320">
    <property type="entry name" value="GPROTEINBRPT"/>
</dbReference>
<evidence type="ECO:0000256" key="6">
    <source>
        <dbReference type="ARBA" id="ARBA00022927"/>
    </source>
</evidence>
<feature type="repeat" description="WD" evidence="8">
    <location>
        <begin position="228"/>
        <end position="273"/>
    </location>
</feature>
<dbReference type="Gene3D" id="2.130.10.10">
    <property type="entry name" value="YVTN repeat-like/Quinoprotein amine dehydrogenase"/>
    <property type="match status" value="1"/>
</dbReference>
<dbReference type="InterPro" id="IPR036322">
    <property type="entry name" value="WD40_repeat_dom_sf"/>
</dbReference>
<dbReference type="SMART" id="SM00320">
    <property type="entry name" value="WD40"/>
    <property type="match status" value="6"/>
</dbReference>
<feature type="repeat" description="WD" evidence="8">
    <location>
        <begin position="55"/>
        <end position="89"/>
    </location>
</feature>
<organism evidence="9">
    <name type="scientific">Aphanomyces invadans</name>
    <dbReference type="NCBI Taxonomy" id="157072"/>
    <lineage>
        <taxon>Eukaryota</taxon>
        <taxon>Sar</taxon>
        <taxon>Stramenopiles</taxon>
        <taxon>Oomycota</taxon>
        <taxon>Saprolegniomycetes</taxon>
        <taxon>Saprolegniales</taxon>
        <taxon>Verrucalvaceae</taxon>
        <taxon>Aphanomyces</taxon>
    </lineage>
</organism>
<dbReference type="Pfam" id="PF00400">
    <property type="entry name" value="WD40"/>
    <property type="match status" value="4"/>
</dbReference>
<keyword evidence="4 8" id="KW-0853">WD repeat</keyword>
<evidence type="ECO:0000256" key="7">
    <source>
        <dbReference type="ARBA" id="ARBA00023242"/>
    </source>
</evidence>
<feature type="repeat" description="WD" evidence="8">
    <location>
        <begin position="290"/>
        <end position="315"/>
    </location>
</feature>
<feature type="repeat" description="WD" evidence="8">
    <location>
        <begin position="11"/>
        <end position="44"/>
    </location>
</feature>
<proteinExistence type="inferred from homology"/>
<dbReference type="PROSITE" id="PS50294">
    <property type="entry name" value="WD_REPEATS_REGION"/>
    <property type="match status" value="2"/>
</dbReference>
<keyword evidence="6" id="KW-0653">Protein transport</keyword>
<dbReference type="OrthoDB" id="364224at2759"/>
<dbReference type="GO" id="GO:0034198">
    <property type="term" value="P:cellular response to amino acid starvation"/>
    <property type="evidence" value="ECO:0007669"/>
    <property type="project" value="TreeGrafter"/>
</dbReference>
<accession>A0A024TXF9</accession>
<evidence type="ECO:0000256" key="1">
    <source>
        <dbReference type="ARBA" id="ARBA00004259"/>
    </source>
</evidence>
<evidence type="ECO:0000256" key="2">
    <source>
        <dbReference type="ARBA" id="ARBA00010102"/>
    </source>
</evidence>
<dbReference type="InterPro" id="IPR019775">
    <property type="entry name" value="WD40_repeat_CS"/>
</dbReference>
<evidence type="ECO:0000256" key="8">
    <source>
        <dbReference type="PROSITE-ProRule" id="PRU00221"/>
    </source>
</evidence>